<evidence type="ECO:0000313" key="11">
    <source>
        <dbReference type="Proteomes" id="UP000563426"/>
    </source>
</evidence>
<dbReference type="InterPro" id="IPR001867">
    <property type="entry name" value="OmpR/PhoB-type_DNA-bd"/>
</dbReference>
<evidence type="ECO:0000256" key="1">
    <source>
        <dbReference type="ARBA" id="ARBA00022553"/>
    </source>
</evidence>
<evidence type="ECO:0000256" key="2">
    <source>
        <dbReference type="ARBA" id="ARBA00023012"/>
    </source>
</evidence>
<proteinExistence type="predicted"/>
<dbReference type="Gene3D" id="1.10.10.10">
    <property type="entry name" value="Winged helix-like DNA-binding domain superfamily/Winged helix DNA-binding domain"/>
    <property type="match status" value="1"/>
</dbReference>
<dbReference type="SMART" id="SM00862">
    <property type="entry name" value="Trans_reg_C"/>
    <property type="match status" value="1"/>
</dbReference>
<dbReference type="GO" id="GO:0000976">
    <property type="term" value="F:transcription cis-regulatory region binding"/>
    <property type="evidence" value="ECO:0007669"/>
    <property type="project" value="TreeGrafter"/>
</dbReference>
<dbReference type="Proteomes" id="UP000563426">
    <property type="component" value="Unassembled WGS sequence"/>
</dbReference>
<dbReference type="InterPro" id="IPR036388">
    <property type="entry name" value="WH-like_DNA-bd_sf"/>
</dbReference>
<feature type="DNA-binding region" description="OmpR/PhoB-type" evidence="7">
    <location>
        <begin position="124"/>
        <end position="222"/>
    </location>
</feature>
<dbReference type="FunFam" id="1.10.10.10:FF:000005">
    <property type="entry name" value="Two-component system response regulator"/>
    <property type="match status" value="1"/>
</dbReference>
<dbReference type="OrthoDB" id="9793321at2"/>
<dbReference type="Gene3D" id="3.40.50.2300">
    <property type="match status" value="1"/>
</dbReference>
<keyword evidence="4 7" id="KW-0238">DNA-binding</keyword>
<keyword evidence="2" id="KW-0902">Two-component regulatory system</keyword>
<dbReference type="CDD" id="cd00383">
    <property type="entry name" value="trans_reg_C"/>
    <property type="match status" value="1"/>
</dbReference>
<dbReference type="GO" id="GO:0005829">
    <property type="term" value="C:cytosol"/>
    <property type="evidence" value="ECO:0007669"/>
    <property type="project" value="TreeGrafter"/>
</dbReference>
<dbReference type="Gene3D" id="6.10.250.690">
    <property type="match status" value="1"/>
</dbReference>
<keyword evidence="1 6" id="KW-0597">Phosphoprotein</keyword>
<comment type="caution">
    <text evidence="10">The sequence shown here is derived from an EMBL/GenBank/DDBJ whole genome shotgun (WGS) entry which is preliminary data.</text>
</comment>
<feature type="domain" description="OmpR/PhoB-type" evidence="9">
    <location>
        <begin position="124"/>
        <end position="222"/>
    </location>
</feature>
<evidence type="ECO:0000313" key="10">
    <source>
        <dbReference type="EMBL" id="NOK33797.1"/>
    </source>
</evidence>
<keyword evidence="5" id="KW-0804">Transcription</keyword>
<evidence type="ECO:0000259" key="9">
    <source>
        <dbReference type="PROSITE" id="PS51755"/>
    </source>
</evidence>
<evidence type="ECO:0000256" key="7">
    <source>
        <dbReference type="PROSITE-ProRule" id="PRU01091"/>
    </source>
</evidence>
<keyword evidence="3" id="KW-0805">Transcription regulation</keyword>
<dbReference type="GO" id="GO:0006355">
    <property type="term" value="P:regulation of DNA-templated transcription"/>
    <property type="evidence" value="ECO:0007669"/>
    <property type="project" value="InterPro"/>
</dbReference>
<dbReference type="InterPro" id="IPR001789">
    <property type="entry name" value="Sig_transdc_resp-reg_receiver"/>
</dbReference>
<evidence type="ECO:0000256" key="3">
    <source>
        <dbReference type="ARBA" id="ARBA00023015"/>
    </source>
</evidence>
<dbReference type="EMBL" id="JABFJV010000047">
    <property type="protein sequence ID" value="NOK33797.1"/>
    <property type="molecule type" value="Genomic_DNA"/>
</dbReference>
<gene>
    <name evidence="10" type="ORF">HMI49_11365</name>
</gene>
<dbReference type="InterPro" id="IPR039420">
    <property type="entry name" value="WalR-like"/>
</dbReference>
<dbReference type="InterPro" id="IPR011006">
    <property type="entry name" value="CheY-like_superfamily"/>
</dbReference>
<dbReference type="FunFam" id="3.40.50.2300:FF:000001">
    <property type="entry name" value="DNA-binding response regulator PhoB"/>
    <property type="match status" value="1"/>
</dbReference>
<protein>
    <submittedName>
        <fullName evidence="10">Response regulator transcription factor</fullName>
    </submittedName>
</protein>
<name>A0A3A8HSU5_9BACT</name>
<feature type="modified residue" description="4-aspartylphosphate" evidence="6">
    <location>
        <position position="51"/>
    </location>
</feature>
<evidence type="ECO:0000256" key="5">
    <source>
        <dbReference type="ARBA" id="ARBA00023163"/>
    </source>
</evidence>
<dbReference type="AlphaFoldDB" id="A0A3A8HSU5"/>
<accession>A0A3A8HSU5</accession>
<dbReference type="PANTHER" id="PTHR48111">
    <property type="entry name" value="REGULATOR OF RPOS"/>
    <property type="match status" value="1"/>
</dbReference>
<dbReference type="GO" id="GO:0000156">
    <property type="term" value="F:phosphorelay response regulator activity"/>
    <property type="evidence" value="ECO:0007669"/>
    <property type="project" value="TreeGrafter"/>
</dbReference>
<dbReference type="GO" id="GO:0032993">
    <property type="term" value="C:protein-DNA complex"/>
    <property type="evidence" value="ECO:0007669"/>
    <property type="project" value="TreeGrafter"/>
</dbReference>
<feature type="domain" description="Response regulatory" evidence="8">
    <location>
        <begin position="2"/>
        <end position="116"/>
    </location>
</feature>
<dbReference type="SUPFAM" id="SSF52172">
    <property type="entry name" value="CheY-like"/>
    <property type="match status" value="1"/>
</dbReference>
<dbReference type="Pfam" id="PF00486">
    <property type="entry name" value="Trans_reg_C"/>
    <property type="match status" value="1"/>
</dbReference>
<organism evidence="10 11">
    <name type="scientific">Corallococcus exercitus</name>
    <dbReference type="NCBI Taxonomy" id="2316736"/>
    <lineage>
        <taxon>Bacteria</taxon>
        <taxon>Pseudomonadati</taxon>
        <taxon>Myxococcota</taxon>
        <taxon>Myxococcia</taxon>
        <taxon>Myxococcales</taxon>
        <taxon>Cystobacterineae</taxon>
        <taxon>Myxococcaceae</taxon>
        <taxon>Corallococcus</taxon>
    </lineage>
</organism>
<evidence type="ECO:0000256" key="4">
    <source>
        <dbReference type="ARBA" id="ARBA00023125"/>
    </source>
</evidence>
<keyword evidence="11" id="KW-1185">Reference proteome</keyword>
<reference evidence="10 11" key="1">
    <citation type="submission" date="2020-05" db="EMBL/GenBank/DDBJ databases">
        <authorList>
            <person name="Whitworth D."/>
        </authorList>
    </citation>
    <scope>NUCLEOTIDE SEQUENCE [LARGE SCALE GENOMIC DNA]</scope>
    <source>
        <strain evidence="10 11">AB043B</strain>
    </source>
</reference>
<evidence type="ECO:0000259" key="8">
    <source>
        <dbReference type="PROSITE" id="PS50110"/>
    </source>
</evidence>
<dbReference type="SMART" id="SM00448">
    <property type="entry name" value="REC"/>
    <property type="match status" value="1"/>
</dbReference>
<dbReference type="PROSITE" id="PS51755">
    <property type="entry name" value="OMPR_PHOB"/>
    <property type="match status" value="1"/>
</dbReference>
<dbReference type="Pfam" id="PF00072">
    <property type="entry name" value="Response_reg"/>
    <property type="match status" value="1"/>
</dbReference>
<dbReference type="PROSITE" id="PS50110">
    <property type="entry name" value="RESPONSE_REGULATORY"/>
    <property type="match status" value="1"/>
</dbReference>
<dbReference type="RefSeq" id="WP_120527790.1">
    <property type="nucleotide sequence ID" value="NZ_JABFJV010000047.1"/>
</dbReference>
<evidence type="ECO:0000256" key="6">
    <source>
        <dbReference type="PROSITE-ProRule" id="PRU00169"/>
    </source>
</evidence>
<dbReference type="PANTHER" id="PTHR48111:SF22">
    <property type="entry name" value="REGULATOR OF RPOS"/>
    <property type="match status" value="1"/>
</dbReference>
<dbReference type="CDD" id="cd17624">
    <property type="entry name" value="REC_OmpR_PmrA-like"/>
    <property type="match status" value="1"/>
</dbReference>
<sequence>MSILIVEDELRVRAFIARGLTEEGFPVRECEDGVSAQELLHHERFELIILDWMLPGLSGMDLLRALRGRQDVTPVLMLTARDAVSDRIGALNAGADDYLVKPFSFEELLARLRAILRRVDRRPSPLLRHGDLTLDPATRKVARAGVDILLTAREYALLRFLLEHAGEVVSRTRIVQAVWDHDFETFSNVVEVYIRYLRAKVDAPFDVKLIHTVRGVGYVLRSQP</sequence>